<accession>A0A101JLH3</accession>
<dbReference type="AlphaFoldDB" id="A0A101JLH3"/>
<dbReference type="RefSeq" id="WP_067698442.1">
    <property type="nucleotide sequence ID" value="NZ_LLZH01000284.1"/>
</dbReference>
<comment type="caution">
    <text evidence="2">The sequence shown here is derived from an EMBL/GenBank/DDBJ whole genome shotgun (WGS) entry which is preliminary data.</text>
</comment>
<evidence type="ECO:0008006" key="4">
    <source>
        <dbReference type="Google" id="ProtNLM"/>
    </source>
</evidence>
<organism evidence="2 3">
    <name type="scientific">Actinoplanes awajinensis subsp. mycoplanecinus</name>
    <dbReference type="NCBI Taxonomy" id="135947"/>
    <lineage>
        <taxon>Bacteria</taxon>
        <taxon>Bacillati</taxon>
        <taxon>Actinomycetota</taxon>
        <taxon>Actinomycetes</taxon>
        <taxon>Micromonosporales</taxon>
        <taxon>Micromonosporaceae</taxon>
        <taxon>Actinoplanes</taxon>
    </lineage>
</organism>
<sequence>MAICVAGGVTVTWATRTESSPPPAIDAIGLRAEPRQQAGTAPPLPSGWTMPTMPPLPSGWTGPTTPPGTSGWTGPTTPPLPSGWTVPAAGPVTIRDVRGAAMTISIPRVQDPELSSFPELDPAPGNRLVSVTVQVLNSGDVTFTPDVDANAWLTDTRGVRYGSDPVMSAALQAFPVTALEPDWSLQRVLVFEVGADTRLDVLHIRHGADTATWPLDTTR</sequence>
<dbReference type="EMBL" id="LLZH01000284">
    <property type="protein sequence ID" value="KUL28863.1"/>
    <property type="molecule type" value="Genomic_DNA"/>
</dbReference>
<evidence type="ECO:0000313" key="3">
    <source>
        <dbReference type="Proteomes" id="UP000053244"/>
    </source>
</evidence>
<feature type="region of interest" description="Disordered" evidence="1">
    <location>
        <begin position="35"/>
        <end position="81"/>
    </location>
</feature>
<protein>
    <recommendedName>
        <fullName evidence="4">DUF4352 domain-containing protein</fullName>
    </recommendedName>
</protein>
<name>A0A101JLH3_9ACTN</name>
<evidence type="ECO:0000313" key="2">
    <source>
        <dbReference type="EMBL" id="KUL28863.1"/>
    </source>
</evidence>
<feature type="compositionally biased region" description="Low complexity" evidence="1">
    <location>
        <begin position="58"/>
        <end position="75"/>
    </location>
</feature>
<keyword evidence="3" id="KW-1185">Reference proteome</keyword>
<gene>
    <name evidence="2" type="ORF">ADL15_30660</name>
</gene>
<reference evidence="2 3" key="1">
    <citation type="submission" date="2015-10" db="EMBL/GenBank/DDBJ databases">
        <authorList>
            <person name="Gilbert D.G."/>
        </authorList>
    </citation>
    <scope>NUCLEOTIDE SEQUENCE [LARGE SCALE GENOMIC DNA]</scope>
    <source>
        <strain evidence="2 3">NRRL B-16712</strain>
    </source>
</reference>
<dbReference type="OrthoDB" id="166023at2"/>
<dbReference type="Proteomes" id="UP000053244">
    <property type="component" value="Unassembled WGS sequence"/>
</dbReference>
<proteinExistence type="predicted"/>
<evidence type="ECO:0000256" key="1">
    <source>
        <dbReference type="SAM" id="MobiDB-lite"/>
    </source>
</evidence>